<evidence type="ECO:0008006" key="3">
    <source>
        <dbReference type="Google" id="ProtNLM"/>
    </source>
</evidence>
<evidence type="ECO:0000313" key="2">
    <source>
        <dbReference type="Proteomes" id="UP000187941"/>
    </source>
</evidence>
<gene>
    <name evidence="1" type="ORF">AWR27_24615</name>
</gene>
<sequence>MKKFIGLSIVALLLITCWHQDSVGPTPLLYQRWRWIESRPMGQPVFRPDPTRPTIVTFKSSGEYMLEFNGKQWTCCQPNRFVVRGNQLTFSDVAGGYESPECALILCAPYEPEQQIDSLTTERLALSVKGKAGQIVYKAVR</sequence>
<evidence type="ECO:0000313" key="1">
    <source>
        <dbReference type="EMBL" id="AQG82196.1"/>
    </source>
</evidence>
<accession>A0A1P9X3I1</accession>
<dbReference type="RefSeq" id="WP_077133672.1">
    <property type="nucleotide sequence ID" value="NZ_CP014263.1"/>
</dbReference>
<dbReference type="EMBL" id="CP014263">
    <property type="protein sequence ID" value="AQG82196.1"/>
    <property type="molecule type" value="Genomic_DNA"/>
</dbReference>
<dbReference type="KEGG" id="smon:AWR27_24615"/>
<dbReference type="OrthoDB" id="956865at2"/>
<proteinExistence type="predicted"/>
<dbReference type="STRING" id="1178516.AWR27_24615"/>
<reference evidence="1 2" key="1">
    <citation type="submission" date="2016-01" db="EMBL/GenBank/DDBJ databases">
        <authorList>
            <person name="Oliw E.H."/>
        </authorList>
    </citation>
    <scope>NUCLEOTIDE SEQUENCE [LARGE SCALE GENOMIC DNA]</scope>
    <source>
        <strain evidence="1 2">DY10</strain>
    </source>
</reference>
<keyword evidence="2" id="KW-1185">Reference proteome</keyword>
<dbReference type="AlphaFoldDB" id="A0A1P9X3I1"/>
<organism evidence="1 2">
    <name type="scientific">Spirosoma montaniterrae</name>
    <dbReference type="NCBI Taxonomy" id="1178516"/>
    <lineage>
        <taxon>Bacteria</taxon>
        <taxon>Pseudomonadati</taxon>
        <taxon>Bacteroidota</taxon>
        <taxon>Cytophagia</taxon>
        <taxon>Cytophagales</taxon>
        <taxon>Cytophagaceae</taxon>
        <taxon>Spirosoma</taxon>
    </lineage>
</organism>
<dbReference type="Proteomes" id="UP000187941">
    <property type="component" value="Chromosome"/>
</dbReference>
<name>A0A1P9X3I1_9BACT</name>
<protein>
    <recommendedName>
        <fullName evidence="3">Lipocalin-like domain-containing protein</fullName>
    </recommendedName>
</protein>